<dbReference type="GO" id="GO:0005737">
    <property type="term" value="C:cytoplasm"/>
    <property type="evidence" value="ECO:0007669"/>
    <property type="project" value="UniProtKB-SubCell"/>
</dbReference>
<keyword evidence="17" id="KW-0411">Iron-sulfur</keyword>
<feature type="domain" description="HAMP" evidence="23">
    <location>
        <begin position="264"/>
        <end position="316"/>
    </location>
</feature>
<dbReference type="Pfam" id="PF07730">
    <property type="entry name" value="HisKA_3"/>
    <property type="match status" value="1"/>
</dbReference>
<dbReference type="InterPro" id="IPR011712">
    <property type="entry name" value="Sig_transdc_His_kin_sub3_dim/P"/>
</dbReference>
<dbReference type="PROSITE" id="PS50109">
    <property type="entry name" value="HIS_KIN"/>
    <property type="match status" value="1"/>
</dbReference>
<sequence length="581" mass="59162">MTRRWGLQATMTATYVAVTAGVVLLTELVIFGVAALSPPTPLTRQAVQGLAQATAQGMTAKLDNVIGKLGTPKATQLDGDLTTGGGQVAAGQARPDGNGGVVIPRLTTAECDVASASFAVVVSRAGLVLASSYPACFPRGSHGSDAQQGVPRKVLSSFVRWAIQGGGQAPLPSGNVVWATAPITAGPGADQVKGAPSGAPSPTATGGAAGSGGATAVAMLYLEVPATAPGIGGVTVSPGLVRTGMVLLAAAIPVGLAFGLLSTRRLTRRLGRLAALTQQVGDGDFGLRVPVHGHDEVSRLEENFNRMAGQLQAWLDATRQLGAANARHEERTRIARELHDSISQELFSLNVLAGGLRRALPAKSPVLPQVEIMERTAGDTMREMRSLLLALRPVALEEADLPRALDGVCQAYRDRLGIPVRAEVDLAGLEADGLPPAVEHAMLRVTQEAVGNAARHADPARITVRLRGDRGQAVLEISDDGRGFDVAAPRHEEAGGLGLHTMRDRVAELGGLLTVQSAPGEGTTIRARFPLREAIVTGEAAVGEGVAGGGAAGSGVAGGGVAGSGVAGGGVAGQSITEEAR</sequence>
<dbReference type="SMART" id="SM00304">
    <property type="entry name" value="HAMP"/>
    <property type="match status" value="1"/>
</dbReference>
<feature type="transmembrane region" description="Helical" evidence="21">
    <location>
        <begin position="12"/>
        <end position="36"/>
    </location>
</feature>
<reference evidence="24 25" key="1">
    <citation type="submission" date="2018-11" db="EMBL/GenBank/DDBJ databases">
        <title>Trebonia kvetii gen.nov., sp.nov., a novel acidophilic actinobacterium, and proposal of the new actinobacterial family Treboniaceae fam. nov.</title>
        <authorList>
            <person name="Rapoport D."/>
            <person name="Sagova-Mareckova M."/>
            <person name="Sedlacek I."/>
            <person name="Provaznik J."/>
            <person name="Kralova S."/>
            <person name="Pavlinic D."/>
            <person name="Benes V."/>
            <person name="Kopecky J."/>
        </authorList>
    </citation>
    <scope>NUCLEOTIDE SEQUENCE [LARGE SCALE GENOMIC DNA]</scope>
    <source>
        <strain evidence="24 25">15Tr583</strain>
    </source>
</reference>
<dbReference type="InterPro" id="IPR003594">
    <property type="entry name" value="HATPase_dom"/>
</dbReference>
<evidence type="ECO:0000256" key="15">
    <source>
        <dbReference type="ARBA" id="ARBA00023004"/>
    </source>
</evidence>
<dbReference type="InterPro" id="IPR003660">
    <property type="entry name" value="HAMP_dom"/>
</dbReference>
<dbReference type="InterPro" id="IPR050482">
    <property type="entry name" value="Sensor_HK_TwoCompSys"/>
</dbReference>
<dbReference type="GO" id="GO:0051539">
    <property type="term" value="F:4 iron, 4 sulfur cluster binding"/>
    <property type="evidence" value="ECO:0007669"/>
    <property type="project" value="UniProtKB-KW"/>
</dbReference>
<keyword evidence="8" id="KW-0963">Cytoplasm</keyword>
<dbReference type="CDD" id="cd06225">
    <property type="entry name" value="HAMP"/>
    <property type="match status" value="1"/>
</dbReference>
<dbReference type="Pfam" id="PF02518">
    <property type="entry name" value="HATPase_c"/>
    <property type="match status" value="1"/>
</dbReference>
<keyword evidence="7" id="KW-0004">4Fe-4S</keyword>
<keyword evidence="12" id="KW-0479">Metal-binding</keyword>
<dbReference type="SMART" id="SM00387">
    <property type="entry name" value="HATPase_c"/>
    <property type="match status" value="1"/>
</dbReference>
<evidence type="ECO:0000256" key="9">
    <source>
        <dbReference type="ARBA" id="ARBA00022553"/>
    </source>
</evidence>
<evidence type="ECO:0000256" key="7">
    <source>
        <dbReference type="ARBA" id="ARBA00022485"/>
    </source>
</evidence>
<comment type="function">
    <text evidence="18">Member of the two-component regulatory system NreB/NreC involved in the control of dissimilatory nitrate/nitrite reduction in response to oxygen. NreB functions as a direct oxygen sensor histidine kinase which is autophosphorylated, in the absence of oxygen, probably at the conserved histidine residue, and transfers its phosphate group probably to a conserved aspartate residue of NreC. NreB/NreC activates the expression of the nitrate (narGHJI) and nitrite (nir) reductase operons, as well as the putative nitrate transporter gene narT.</text>
</comment>
<dbReference type="PRINTS" id="PR00344">
    <property type="entry name" value="BCTRLSENSOR"/>
</dbReference>
<evidence type="ECO:0000259" key="22">
    <source>
        <dbReference type="PROSITE" id="PS50109"/>
    </source>
</evidence>
<keyword evidence="13" id="KW-0418">Kinase</keyword>
<accession>A0A6P2BVD7</accession>
<evidence type="ECO:0000256" key="8">
    <source>
        <dbReference type="ARBA" id="ARBA00022490"/>
    </source>
</evidence>
<evidence type="ECO:0000256" key="5">
    <source>
        <dbReference type="ARBA" id="ARBA00012438"/>
    </source>
</evidence>
<comment type="catalytic activity">
    <reaction evidence="1">
        <text>ATP + protein L-histidine = ADP + protein N-phospho-L-histidine.</text>
        <dbReference type="EC" id="2.7.13.3"/>
    </reaction>
</comment>
<evidence type="ECO:0000256" key="19">
    <source>
        <dbReference type="ARBA" id="ARBA00030800"/>
    </source>
</evidence>
<keyword evidence="10" id="KW-0808">Transferase</keyword>
<keyword evidence="16" id="KW-0902">Two-component regulatory system</keyword>
<dbReference type="EC" id="2.7.13.3" evidence="5"/>
<evidence type="ECO:0000256" key="21">
    <source>
        <dbReference type="SAM" id="Phobius"/>
    </source>
</evidence>
<organism evidence="24 25">
    <name type="scientific">Trebonia kvetii</name>
    <dbReference type="NCBI Taxonomy" id="2480626"/>
    <lineage>
        <taxon>Bacteria</taxon>
        <taxon>Bacillati</taxon>
        <taxon>Actinomycetota</taxon>
        <taxon>Actinomycetes</taxon>
        <taxon>Streptosporangiales</taxon>
        <taxon>Treboniaceae</taxon>
        <taxon>Trebonia</taxon>
    </lineage>
</organism>
<evidence type="ECO:0000256" key="2">
    <source>
        <dbReference type="ARBA" id="ARBA00001966"/>
    </source>
</evidence>
<dbReference type="Pfam" id="PF00672">
    <property type="entry name" value="HAMP"/>
    <property type="match status" value="1"/>
</dbReference>
<dbReference type="PANTHER" id="PTHR24421">
    <property type="entry name" value="NITRATE/NITRITE SENSOR PROTEIN NARX-RELATED"/>
    <property type="match status" value="1"/>
</dbReference>
<dbReference type="GO" id="GO:0000155">
    <property type="term" value="F:phosphorelay sensor kinase activity"/>
    <property type="evidence" value="ECO:0007669"/>
    <property type="project" value="InterPro"/>
</dbReference>
<evidence type="ECO:0000256" key="13">
    <source>
        <dbReference type="ARBA" id="ARBA00022777"/>
    </source>
</evidence>
<keyword evidence="15" id="KW-0408">Iron</keyword>
<feature type="compositionally biased region" description="Low complexity" evidence="20">
    <location>
        <begin position="194"/>
        <end position="206"/>
    </location>
</feature>
<evidence type="ECO:0000313" key="25">
    <source>
        <dbReference type="Proteomes" id="UP000460272"/>
    </source>
</evidence>
<evidence type="ECO:0000256" key="20">
    <source>
        <dbReference type="SAM" id="MobiDB-lite"/>
    </source>
</evidence>
<dbReference type="GO" id="GO:0046983">
    <property type="term" value="F:protein dimerization activity"/>
    <property type="evidence" value="ECO:0007669"/>
    <property type="project" value="InterPro"/>
</dbReference>
<dbReference type="InterPro" id="IPR004358">
    <property type="entry name" value="Sig_transdc_His_kin-like_C"/>
</dbReference>
<dbReference type="EMBL" id="RPFW01000004">
    <property type="protein sequence ID" value="TVZ03024.1"/>
    <property type="molecule type" value="Genomic_DNA"/>
</dbReference>
<evidence type="ECO:0000256" key="17">
    <source>
        <dbReference type="ARBA" id="ARBA00023014"/>
    </source>
</evidence>
<evidence type="ECO:0000256" key="4">
    <source>
        <dbReference type="ARBA" id="ARBA00004496"/>
    </source>
</evidence>
<comment type="caution">
    <text evidence="24">The sequence shown here is derived from an EMBL/GenBank/DDBJ whole genome shotgun (WGS) entry which is preliminary data.</text>
</comment>
<evidence type="ECO:0000256" key="3">
    <source>
        <dbReference type="ARBA" id="ARBA00004370"/>
    </source>
</evidence>
<dbReference type="OrthoDB" id="5125370at2"/>
<evidence type="ECO:0000256" key="12">
    <source>
        <dbReference type="ARBA" id="ARBA00022723"/>
    </source>
</evidence>
<comment type="cofactor">
    <cofactor evidence="2">
        <name>[4Fe-4S] cluster</name>
        <dbReference type="ChEBI" id="CHEBI:49883"/>
    </cofactor>
</comment>
<feature type="region of interest" description="Disordered" evidence="20">
    <location>
        <begin position="188"/>
        <end position="208"/>
    </location>
</feature>
<proteinExistence type="predicted"/>
<evidence type="ECO:0000313" key="24">
    <source>
        <dbReference type="EMBL" id="TVZ03024.1"/>
    </source>
</evidence>
<keyword evidence="25" id="KW-1185">Reference proteome</keyword>
<dbReference type="InterPro" id="IPR036890">
    <property type="entry name" value="HATPase_C_sf"/>
</dbReference>
<comment type="subcellular location">
    <subcellularLocation>
        <location evidence="4">Cytoplasm</location>
    </subcellularLocation>
    <subcellularLocation>
        <location evidence="3">Membrane</location>
    </subcellularLocation>
</comment>
<keyword evidence="14 21" id="KW-1133">Transmembrane helix</keyword>
<evidence type="ECO:0000256" key="6">
    <source>
        <dbReference type="ARBA" id="ARBA00017322"/>
    </source>
</evidence>
<evidence type="ECO:0000256" key="18">
    <source>
        <dbReference type="ARBA" id="ARBA00024827"/>
    </source>
</evidence>
<evidence type="ECO:0000259" key="23">
    <source>
        <dbReference type="PROSITE" id="PS50885"/>
    </source>
</evidence>
<dbReference type="GO" id="GO:0046872">
    <property type="term" value="F:metal ion binding"/>
    <property type="evidence" value="ECO:0007669"/>
    <property type="project" value="UniProtKB-KW"/>
</dbReference>
<keyword evidence="9" id="KW-0597">Phosphoprotein</keyword>
<evidence type="ECO:0000256" key="16">
    <source>
        <dbReference type="ARBA" id="ARBA00023012"/>
    </source>
</evidence>
<name>A0A6P2BVD7_9ACTN</name>
<dbReference type="SUPFAM" id="SSF55874">
    <property type="entry name" value="ATPase domain of HSP90 chaperone/DNA topoisomerase II/histidine kinase"/>
    <property type="match status" value="1"/>
</dbReference>
<dbReference type="Gene3D" id="3.30.565.10">
    <property type="entry name" value="Histidine kinase-like ATPase, C-terminal domain"/>
    <property type="match status" value="1"/>
</dbReference>
<dbReference type="Gene3D" id="1.20.5.1930">
    <property type="match status" value="1"/>
</dbReference>
<dbReference type="PROSITE" id="PS50885">
    <property type="entry name" value="HAMP"/>
    <property type="match status" value="1"/>
</dbReference>
<dbReference type="CDD" id="cd16917">
    <property type="entry name" value="HATPase_UhpB-NarQ-NarX-like"/>
    <property type="match status" value="1"/>
</dbReference>
<dbReference type="GO" id="GO:0016020">
    <property type="term" value="C:membrane"/>
    <property type="evidence" value="ECO:0007669"/>
    <property type="project" value="UniProtKB-SubCell"/>
</dbReference>
<keyword evidence="11 21" id="KW-0812">Transmembrane</keyword>
<dbReference type="RefSeq" id="WP_145855389.1">
    <property type="nucleotide sequence ID" value="NZ_RPFW01000004.1"/>
</dbReference>
<evidence type="ECO:0000256" key="14">
    <source>
        <dbReference type="ARBA" id="ARBA00022989"/>
    </source>
</evidence>
<keyword evidence="21" id="KW-0472">Membrane</keyword>
<dbReference type="AlphaFoldDB" id="A0A6P2BVD7"/>
<dbReference type="InterPro" id="IPR005467">
    <property type="entry name" value="His_kinase_dom"/>
</dbReference>
<protein>
    <recommendedName>
        <fullName evidence="6">Oxygen sensor histidine kinase NreB</fullName>
        <ecNumber evidence="5">2.7.13.3</ecNumber>
    </recommendedName>
    <alternativeName>
        <fullName evidence="19">Nitrogen regulation protein B</fullName>
    </alternativeName>
</protein>
<evidence type="ECO:0000256" key="10">
    <source>
        <dbReference type="ARBA" id="ARBA00022679"/>
    </source>
</evidence>
<evidence type="ECO:0000256" key="1">
    <source>
        <dbReference type="ARBA" id="ARBA00000085"/>
    </source>
</evidence>
<feature type="domain" description="Histidine kinase" evidence="22">
    <location>
        <begin position="333"/>
        <end position="533"/>
    </location>
</feature>
<evidence type="ECO:0000256" key="11">
    <source>
        <dbReference type="ARBA" id="ARBA00022692"/>
    </source>
</evidence>
<gene>
    <name evidence="24" type="ORF">EAS64_21435</name>
</gene>
<dbReference type="SUPFAM" id="SSF158472">
    <property type="entry name" value="HAMP domain-like"/>
    <property type="match status" value="1"/>
</dbReference>
<dbReference type="Gene3D" id="6.10.340.10">
    <property type="match status" value="1"/>
</dbReference>
<dbReference type="Proteomes" id="UP000460272">
    <property type="component" value="Unassembled WGS sequence"/>
</dbReference>